<accession>A0A835HFR4</accession>
<comment type="caution">
    <text evidence="1">The sequence shown here is derived from an EMBL/GenBank/DDBJ whole genome shotgun (WGS) entry which is preliminary data.</text>
</comment>
<reference evidence="1 2" key="1">
    <citation type="submission" date="2020-10" db="EMBL/GenBank/DDBJ databases">
        <title>The Coptis chinensis genome and diversification of protoberbering-type alkaloids.</title>
        <authorList>
            <person name="Wang B."/>
            <person name="Shu S."/>
            <person name="Song C."/>
            <person name="Liu Y."/>
        </authorList>
    </citation>
    <scope>NUCLEOTIDE SEQUENCE [LARGE SCALE GENOMIC DNA]</scope>
    <source>
        <strain evidence="1">HL-2020</strain>
        <tissue evidence="1">Leaf</tissue>
    </source>
</reference>
<evidence type="ECO:0000313" key="1">
    <source>
        <dbReference type="EMBL" id="KAF9597467.1"/>
    </source>
</evidence>
<proteinExistence type="predicted"/>
<name>A0A835HFR4_9MAGN</name>
<dbReference type="PANTHER" id="PTHR47850">
    <property type="entry name" value="F-BOX/KELCH-REPEAT PROTEIN OR23"/>
    <property type="match status" value="1"/>
</dbReference>
<evidence type="ECO:0000313" key="2">
    <source>
        <dbReference type="Proteomes" id="UP000631114"/>
    </source>
</evidence>
<dbReference type="Proteomes" id="UP000631114">
    <property type="component" value="Unassembled WGS sequence"/>
</dbReference>
<sequence length="210" mass="23592">MSRSNVLRSSPLAYMMLTLGLKSWKSSSEAKLEFLMSQFADVRVNRIRSFPFGLEIFGIHQIGKRRAGGEFCVCGGQWGDYCGQRGLDMLCLGQIGSRMSSVERYDVEKNEWVEMDGLPRVVGSGEIENMWGRRRGRRLGNVVVLDGEDGEEPGIFMLDGADIFRLGRWVLHNIPIEGDCVECAVLSCLWRLVMGIWAKELLGIETPLLV</sequence>
<organism evidence="1 2">
    <name type="scientific">Coptis chinensis</name>
    <dbReference type="NCBI Taxonomy" id="261450"/>
    <lineage>
        <taxon>Eukaryota</taxon>
        <taxon>Viridiplantae</taxon>
        <taxon>Streptophyta</taxon>
        <taxon>Embryophyta</taxon>
        <taxon>Tracheophyta</taxon>
        <taxon>Spermatophyta</taxon>
        <taxon>Magnoliopsida</taxon>
        <taxon>Ranunculales</taxon>
        <taxon>Ranunculaceae</taxon>
        <taxon>Coptidoideae</taxon>
        <taxon>Coptis</taxon>
    </lineage>
</organism>
<dbReference type="PANTHER" id="PTHR47850:SF1">
    <property type="entry name" value="F-BOX_KELCH-REPEAT PROTEIN OR23"/>
    <property type="match status" value="1"/>
</dbReference>
<keyword evidence="2" id="KW-1185">Reference proteome</keyword>
<gene>
    <name evidence="1" type="ORF">IFM89_018913</name>
</gene>
<dbReference type="AlphaFoldDB" id="A0A835HFR4"/>
<dbReference type="EMBL" id="JADFTS010000007">
    <property type="protein sequence ID" value="KAF9597467.1"/>
    <property type="molecule type" value="Genomic_DNA"/>
</dbReference>
<protein>
    <recommendedName>
        <fullName evidence="3">F-box/kelch-repeat protein</fullName>
    </recommendedName>
</protein>
<evidence type="ECO:0008006" key="3">
    <source>
        <dbReference type="Google" id="ProtNLM"/>
    </source>
</evidence>